<accession>A0A7W5AGC9</accession>
<dbReference type="InterPro" id="IPR037407">
    <property type="entry name" value="MLP_fam"/>
</dbReference>
<gene>
    <name evidence="2" type="ORF">FHR83_003134</name>
</gene>
<comment type="caution">
    <text evidence="2">The sequence shown here is derived from an EMBL/GenBank/DDBJ whole genome shotgun (WGS) entry which is preliminary data.</text>
</comment>
<dbReference type="EMBL" id="JACHXF010000006">
    <property type="protein sequence ID" value="MBB3095464.1"/>
    <property type="molecule type" value="Genomic_DNA"/>
</dbReference>
<dbReference type="SUPFAM" id="SSF160582">
    <property type="entry name" value="MbtH-like"/>
    <property type="match status" value="1"/>
</dbReference>
<proteinExistence type="predicted"/>
<organism evidence="2 3">
    <name type="scientific">Actinoplanes campanulatus</name>
    <dbReference type="NCBI Taxonomy" id="113559"/>
    <lineage>
        <taxon>Bacteria</taxon>
        <taxon>Bacillati</taxon>
        <taxon>Actinomycetota</taxon>
        <taxon>Actinomycetes</taxon>
        <taxon>Micromonosporales</taxon>
        <taxon>Micromonosporaceae</taxon>
        <taxon>Actinoplanes</taxon>
    </lineage>
</organism>
<evidence type="ECO:0000313" key="3">
    <source>
        <dbReference type="Proteomes" id="UP000590749"/>
    </source>
</evidence>
<sequence length="73" mass="8256">MSTNPFEDDDATYLVLVNDENQHSLWPSFAEIPAGWTVAHPEDSRANCLEYVEKTWTDMRPASLIRAMDTPSA</sequence>
<reference evidence="2 3" key="1">
    <citation type="submission" date="2020-08" db="EMBL/GenBank/DDBJ databases">
        <title>Genomic Encyclopedia of Type Strains, Phase III (KMG-III): the genomes of soil and plant-associated and newly described type strains.</title>
        <authorList>
            <person name="Whitman W."/>
        </authorList>
    </citation>
    <scope>NUCLEOTIDE SEQUENCE [LARGE SCALE GENOMIC DNA]</scope>
    <source>
        <strain evidence="2 3">CECT 3287</strain>
    </source>
</reference>
<keyword evidence="3" id="KW-1185">Reference proteome</keyword>
<dbReference type="GO" id="GO:0005829">
    <property type="term" value="C:cytosol"/>
    <property type="evidence" value="ECO:0007669"/>
    <property type="project" value="TreeGrafter"/>
</dbReference>
<dbReference type="InterPro" id="IPR038020">
    <property type="entry name" value="MbtH-like_sf"/>
</dbReference>
<dbReference type="GO" id="GO:0019290">
    <property type="term" value="P:siderophore biosynthetic process"/>
    <property type="evidence" value="ECO:0007669"/>
    <property type="project" value="TreeGrafter"/>
</dbReference>
<feature type="domain" description="MbtH-like" evidence="1">
    <location>
        <begin position="4"/>
        <end position="54"/>
    </location>
</feature>
<dbReference type="AlphaFoldDB" id="A0A7W5AGC9"/>
<dbReference type="RefSeq" id="WP_183220241.1">
    <property type="nucleotide sequence ID" value="NZ_BMPW01000004.1"/>
</dbReference>
<dbReference type="Proteomes" id="UP000590749">
    <property type="component" value="Unassembled WGS sequence"/>
</dbReference>
<dbReference type="SMART" id="SM00923">
    <property type="entry name" value="MbtH"/>
    <property type="match status" value="1"/>
</dbReference>
<dbReference type="InterPro" id="IPR005153">
    <property type="entry name" value="MbtH-like_dom"/>
</dbReference>
<dbReference type="PANTHER" id="PTHR38444">
    <property type="entry name" value="ENTEROBACTIN BIOSYNTHESIS PROTEIN YBDZ"/>
    <property type="match status" value="1"/>
</dbReference>
<dbReference type="PANTHER" id="PTHR38444:SF1">
    <property type="entry name" value="ENTEROBACTIN BIOSYNTHESIS PROTEIN YBDZ"/>
    <property type="match status" value="1"/>
</dbReference>
<evidence type="ECO:0000313" key="2">
    <source>
        <dbReference type="EMBL" id="MBB3095464.1"/>
    </source>
</evidence>
<protein>
    <submittedName>
        <fullName evidence="2">MbtH protein</fullName>
    </submittedName>
</protein>
<dbReference type="Gene3D" id="3.90.820.10">
    <property type="entry name" value="Structural Genomics, Unknown Function 30-nov-00 1gh9 Mol_id"/>
    <property type="match status" value="1"/>
</dbReference>
<name>A0A7W5AGC9_9ACTN</name>
<evidence type="ECO:0000259" key="1">
    <source>
        <dbReference type="SMART" id="SM00923"/>
    </source>
</evidence>
<dbReference type="Pfam" id="PF03621">
    <property type="entry name" value="MbtH"/>
    <property type="match status" value="1"/>
</dbReference>